<evidence type="ECO:0000313" key="1">
    <source>
        <dbReference type="EMBL" id="AXA58868.1"/>
    </source>
</evidence>
<proteinExistence type="predicted"/>
<dbReference type="KEGG" id="pthv:CE140_01875"/>
<dbReference type="Proteomes" id="UP000251666">
    <property type="component" value="Chromosome"/>
</dbReference>
<reference evidence="2" key="1">
    <citation type="journal article" date="2021" name="Front. Microbiol.">
        <title>Genomic Analysis of the 1-Aminocyclopropane-1-Carboxylate Deaminase-Producing Pseudomonas thivervalensis SC5 Reveals Its Multifaceted Roles in Soil and in Beneficial Interactions With Plants.</title>
        <authorList>
            <person name="Nascimento F.X."/>
            <person name="Uron P."/>
            <person name="Glick B.R."/>
            <person name="Giachini A."/>
            <person name="Rossi M.J."/>
        </authorList>
    </citation>
    <scope>NUCLEOTIDE SEQUENCE [LARGE SCALE GENOMIC DNA]</scope>
    <source>
        <strain evidence="2">PLM3</strain>
    </source>
</reference>
<keyword evidence="2" id="KW-1185">Reference proteome</keyword>
<organism evidence="1 2">
    <name type="scientific">Pseudomonas thivervalensis</name>
    <dbReference type="NCBI Taxonomy" id="86265"/>
    <lineage>
        <taxon>Bacteria</taxon>
        <taxon>Pseudomonadati</taxon>
        <taxon>Pseudomonadota</taxon>
        <taxon>Gammaproteobacteria</taxon>
        <taxon>Pseudomonadales</taxon>
        <taxon>Pseudomonadaceae</taxon>
        <taxon>Pseudomonas</taxon>
    </lineage>
</organism>
<protein>
    <submittedName>
        <fullName evidence="1">Uncharacterized protein</fullName>
    </submittedName>
</protein>
<dbReference type="AlphaFoldDB" id="A0A2Z4ZKP7"/>
<name>A0A2Z4ZKP7_9PSED</name>
<accession>A0A2Z4ZKP7</accession>
<dbReference type="EMBL" id="CP022202">
    <property type="protein sequence ID" value="AXA58868.1"/>
    <property type="molecule type" value="Genomic_DNA"/>
</dbReference>
<gene>
    <name evidence="1" type="ORF">CEQ51_01875</name>
</gene>
<sequence>MSQNGSWVFLWLLLELTTHQCGSEPARDSGGSACINAECTAAIASRLAPTGDLCRSKNRSHWQSNVGAVVRFTAALAG</sequence>
<evidence type="ECO:0000313" key="2">
    <source>
        <dbReference type="Proteomes" id="UP000251666"/>
    </source>
</evidence>